<evidence type="ECO:0000313" key="3">
    <source>
        <dbReference type="Proteomes" id="UP000694018"/>
    </source>
</evidence>
<dbReference type="Proteomes" id="UP000694018">
    <property type="component" value="Chromosome"/>
</dbReference>
<keyword evidence="1" id="KW-0812">Transmembrane</keyword>
<evidence type="ECO:0000256" key="1">
    <source>
        <dbReference type="SAM" id="Phobius"/>
    </source>
</evidence>
<feature type="transmembrane region" description="Helical" evidence="1">
    <location>
        <begin position="28"/>
        <end position="47"/>
    </location>
</feature>
<name>A0A8F5BM61_SACSH</name>
<protein>
    <submittedName>
        <fullName evidence="2">Uncharacterized protein</fullName>
    </submittedName>
</protein>
<proteinExistence type="predicted"/>
<dbReference type="GeneID" id="65562311"/>
<dbReference type="OrthoDB" id="43291at2157"/>
<gene>
    <name evidence="2" type="ORF">J5U23_00711</name>
</gene>
<evidence type="ECO:0000313" key="2">
    <source>
        <dbReference type="EMBL" id="QXJ27843.1"/>
    </source>
</evidence>
<dbReference type="AlphaFoldDB" id="A0A8F5BM61"/>
<dbReference type="RefSeq" id="WP_218267000.1">
    <property type="nucleotide sequence ID" value="NZ_CP077717.1"/>
</dbReference>
<accession>A0A8F5BM61</accession>
<dbReference type="EMBL" id="CP077717">
    <property type="protein sequence ID" value="QXJ27843.1"/>
    <property type="molecule type" value="Genomic_DNA"/>
</dbReference>
<keyword evidence="1" id="KW-1133">Transmembrane helix</keyword>
<reference evidence="2" key="1">
    <citation type="journal article" date="2021" name="Environ. Microbiol.">
        <title>New insights into the diversity and evolution of the archaeal mobilome from three complete genomes of Saccharolobus shibatae.</title>
        <authorList>
            <person name="Medvedeva S."/>
            <person name="Brandt D."/>
            <person name="Cvirkaite-Krupovic V."/>
            <person name="Liu Y."/>
            <person name="Severinov K."/>
            <person name="Ishino S."/>
            <person name="Ishino Y."/>
            <person name="Prangishvili D."/>
            <person name="Kalinowski J."/>
            <person name="Krupovic M."/>
        </authorList>
    </citation>
    <scope>NUCLEOTIDE SEQUENCE</scope>
    <source>
        <strain evidence="2">B12</strain>
    </source>
</reference>
<keyword evidence="1" id="KW-0472">Membrane</keyword>
<organism evidence="2 3">
    <name type="scientific">Saccharolobus shibatae (strain ATCC 51178 / DSM 5389 / JCM 8931 / NBRC 15437 / B12)</name>
    <name type="common">Sulfolobus shibatae</name>
    <dbReference type="NCBI Taxonomy" id="523848"/>
    <lineage>
        <taxon>Archaea</taxon>
        <taxon>Thermoproteota</taxon>
        <taxon>Thermoprotei</taxon>
        <taxon>Sulfolobales</taxon>
        <taxon>Sulfolobaceae</taxon>
        <taxon>Saccharolobus</taxon>
    </lineage>
</organism>
<sequence length="204" mass="23415">MLILFPLSQELAQKIFNIARSFETLSKAFLAAYGTLIIYPALLISAVKKGHVRALRQLQKTLNSLTILLKQALNLKKIKENLGHDPLGKSQIPYLLITTAKFLRQIQEKQLAEVYENIAEYLRKPANERTYSDLLELGKMITKTVQFKNNYEQLLKIIEKCTSQEAAEEDICKNSPNEAKQILDVYKEKQYLIDQILSMLELSL</sequence>
<dbReference type="KEGG" id="sshi:J5U23_00711"/>